<sequence>MTVNDVAGAPAPSTTGIGSFADVPLHGDRAGAPATEAAVADHIAAAAAAHGYTPEQLDWVTPEGIDVKPVYVAADRDAAAAAGYPLDSFPGAPPFLRGPYPTMYVNQPWTIRQYAGFSTAAESNAFYRRNLAAGQKGLSVAFDLATHRGYDSDHPRVQGDVGMAGVAIDSILDMRQLFDGIDLSTVSVSMTMNGAVLPILALYVVAAEEQGVPPEKLAGTIQNDILKEFMVRNTYIYPPKASMRIISDIFGYTSAKMPKFNSISISGYHIQEAGATADLELAYTLADGVEYIKAGLDAGLSIDKFAPRLSFFWGIGMNFFMEVAKLRAGRLLWSELVAEFAPKNEKSLSLRTHSQTSGWSLTAQDVFNNVARTCIEAMAATQGHTQSLHTNALDEALALPTDFSARIARNTQLVLQQESGTTRPIDPWGGSYYVEWLTHQLATAARMHIGEVVAHGGMAQAISDGIPKLRIEEAAARTQARIDSGAQTVIGVNKYQVPEDHEIEVLKVENSRVRAEQLAKLQQLRAERDEDATRAALDELTRAAGAQGQVGEDGLGNNLLALAINAARAKATVGEISDALEKVYGRHVAEIRTISGVYRDEAGKATNIASATELVEKFAEADGRRPRILVAKMGQDGHDRGQKVIATAFADIGFDVDVGSLFSTPDEVAQQAADNDVHVVGVSSLAAGHLTLVPALRDALAAVGRPDIMVVVGGVIPPGDFDELYAAGAAAIFPPGTVIADAATGLLHKLAERLGYDIG</sequence>
<evidence type="ECO:0000256" key="8">
    <source>
        <dbReference type="ARBA" id="ARBA00022723"/>
    </source>
</evidence>
<dbReference type="CDD" id="cd02071">
    <property type="entry name" value="MM_CoA_mut_B12_BD"/>
    <property type="match status" value="1"/>
</dbReference>
<dbReference type="Pfam" id="PF01642">
    <property type="entry name" value="MM_CoA_mutase"/>
    <property type="match status" value="1"/>
</dbReference>
<keyword evidence="8" id="KW-0479">Metal-binding</keyword>
<dbReference type="AlphaFoldDB" id="A0AAD1IH50"/>
<dbReference type="Gene3D" id="3.20.20.240">
    <property type="entry name" value="Methylmalonyl-CoA mutase"/>
    <property type="match status" value="1"/>
</dbReference>
<dbReference type="SUPFAM" id="SSF52242">
    <property type="entry name" value="Cobalamin (vitamin B12)-binding domain"/>
    <property type="match status" value="1"/>
</dbReference>
<name>A0AAD1IH50_9MYCO</name>
<dbReference type="PANTHER" id="PTHR48101">
    <property type="entry name" value="METHYLMALONYL-COA MUTASE, MITOCHONDRIAL-RELATED"/>
    <property type="match status" value="1"/>
</dbReference>
<dbReference type="RefSeq" id="WP_134060406.1">
    <property type="nucleotide sequence ID" value="NZ_AP022586.1"/>
</dbReference>
<dbReference type="NCBIfam" id="NF006944">
    <property type="entry name" value="PRK09426.1"/>
    <property type="match status" value="1"/>
</dbReference>
<dbReference type="EMBL" id="AP022586">
    <property type="protein sequence ID" value="BBY15550.1"/>
    <property type="molecule type" value="Genomic_DNA"/>
</dbReference>
<comment type="subunit">
    <text evidence="5">Heterodimer of an alpha and a beta chain.</text>
</comment>
<keyword evidence="14" id="KW-1185">Reference proteome</keyword>
<dbReference type="Proteomes" id="UP000466607">
    <property type="component" value="Chromosome"/>
</dbReference>
<proteinExistence type="inferred from homology"/>
<feature type="domain" description="B12-binding" evidence="12">
    <location>
        <begin position="625"/>
        <end position="757"/>
    </location>
</feature>
<dbReference type="GO" id="GO:0046872">
    <property type="term" value="F:metal ion binding"/>
    <property type="evidence" value="ECO:0007669"/>
    <property type="project" value="UniProtKB-KW"/>
</dbReference>
<accession>A0AAD1IH50</accession>
<evidence type="ECO:0000256" key="5">
    <source>
        <dbReference type="ARBA" id="ARBA00011870"/>
    </source>
</evidence>
<dbReference type="SUPFAM" id="SSF51703">
    <property type="entry name" value="Cobalamin (vitamin B12)-dependent enzymes"/>
    <property type="match status" value="1"/>
</dbReference>
<dbReference type="CDD" id="cd03679">
    <property type="entry name" value="MM_CoA_mutase_alpha_like"/>
    <property type="match status" value="1"/>
</dbReference>
<evidence type="ECO:0000256" key="10">
    <source>
        <dbReference type="ARBA" id="ARBA00023285"/>
    </source>
</evidence>
<protein>
    <recommendedName>
        <fullName evidence="11">Probable methylmalonyl-CoA mutase large subunit</fullName>
        <ecNumber evidence="6">5.4.99.2</ecNumber>
    </recommendedName>
</protein>
<evidence type="ECO:0000256" key="9">
    <source>
        <dbReference type="ARBA" id="ARBA00023235"/>
    </source>
</evidence>
<evidence type="ECO:0000256" key="11">
    <source>
        <dbReference type="ARBA" id="ARBA00073558"/>
    </source>
</evidence>
<evidence type="ECO:0000313" key="13">
    <source>
        <dbReference type="EMBL" id="BBY15550.1"/>
    </source>
</evidence>
<evidence type="ECO:0000256" key="4">
    <source>
        <dbReference type="ARBA" id="ARBA00008465"/>
    </source>
</evidence>
<dbReference type="GO" id="GO:0004494">
    <property type="term" value="F:methylmalonyl-CoA mutase activity"/>
    <property type="evidence" value="ECO:0007669"/>
    <property type="project" value="UniProtKB-EC"/>
</dbReference>
<dbReference type="FunFam" id="3.40.50.280:FF:000002">
    <property type="entry name" value="Methylmalonyl-CoA mutase, mitochondrial"/>
    <property type="match status" value="1"/>
</dbReference>
<dbReference type="InterPro" id="IPR006159">
    <property type="entry name" value="Acid_CoA_mut_C"/>
</dbReference>
<comment type="similarity">
    <text evidence="4">Belongs to the methylmalonyl-CoA mutase family.</text>
</comment>
<dbReference type="PROSITE" id="PS51332">
    <property type="entry name" value="B12_BINDING"/>
    <property type="match status" value="1"/>
</dbReference>
<dbReference type="GO" id="GO:0031419">
    <property type="term" value="F:cobalamin binding"/>
    <property type="evidence" value="ECO:0007669"/>
    <property type="project" value="UniProtKB-KW"/>
</dbReference>
<dbReference type="InterPro" id="IPR006099">
    <property type="entry name" value="MeMalonylCoA_mutase_a/b_cat"/>
</dbReference>
<keyword evidence="7" id="KW-0846">Cobalamin</keyword>
<dbReference type="GO" id="GO:0019678">
    <property type="term" value="P:propionate metabolic process, methylmalonyl pathway"/>
    <property type="evidence" value="ECO:0007669"/>
    <property type="project" value="TreeGrafter"/>
</dbReference>
<dbReference type="InterPro" id="IPR058549">
    <property type="entry name" value="MeMalonylCoA_mutase_a/b_site"/>
</dbReference>
<comment type="cofactor">
    <cofactor evidence="2">
        <name>adenosylcob(III)alamin</name>
        <dbReference type="ChEBI" id="CHEBI:18408"/>
    </cofactor>
</comment>
<evidence type="ECO:0000256" key="6">
    <source>
        <dbReference type="ARBA" id="ARBA00012398"/>
    </source>
</evidence>
<evidence type="ECO:0000259" key="12">
    <source>
        <dbReference type="PROSITE" id="PS51332"/>
    </source>
</evidence>
<organism evidence="13 14">
    <name type="scientific">Mycolicibacterium litorale</name>
    <dbReference type="NCBI Taxonomy" id="758802"/>
    <lineage>
        <taxon>Bacteria</taxon>
        <taxon>Bacillati</taxon>
        <taxon>Actinomycetota</taxon>
        <taxon>Actinomycetes</taxon>
        <taxon>Mycobacteriales</taxon>
        <taxon>Mycobacteriaceae</taxon>
        <taxon>Mycolicibacterium</taxon>
    </lineage>
</organism>
<evidence type="ECO:0000313" key="14">
    <source>
        <dbReference type="Proteomes" id="UP000466607"/>
    </source>
</evidence>
<dbReference type="NCBIfam" id="TIGR00641">
    <property type="entry name" value="acid_CoA_mut_N"/>
    <property type="match status" value="1"/>
</dbReference>
<evidence type="ECO:0000256" key="3">
    <source>
        <dbReference type="ARBA" id="ARBA00003359"/>
    </source>
</evidence>
<evidence type="ECO:0000256" key="1">
    <source>
        <dbReference type="ARBA" id="ARBA00000290"/>
    </source>
</evidence>
<reference evidence="13 14" key="1">
    <citation type="journal article" date="2019" name="Emerg. Microbes Infect.">
        <title>Comprehensive subspecies identification of 175 nontuberculous mycobacteria species based on 7547 genomic profiles.</title>
        <authorList>
            <person name="Matsumoto Y."/>
            <person name="Kinjo T."/>
            <person name="Motooka D."/>
            <person name="Nabeya D."/>
            <person name="Jung N."/>
            <person name="Uechi K."/>
            <person name="Horii T."/>
            <person name="Iida T."/>
            <person name="Fujita J."/>
            <person name="Nakamura S."/>
        </authorList>
    </citation>
    <scope>NUCLEOTIDE SEQUENCE [LARGE SCALE GENOMIC DNA]</scope>
    <source>
        <strain evidence="13 14">JCM 17423</strain>
    </source>
</reference>
<dbReference type="Pfam" id="PF02310">
    <property type="entry name" value="B12-binding"/>
    <property type="match status" value="1"/>
</dbReference>
<dbReference type="InterPro" id="IPR036724">
    <property type="entry name" value="Cobalamin-bd_sf"/>
</dbReference>
<dbReference type="InterPro" id="IPR006158">
    <property type="entry name" value="Cobalamin-bd"/>
</dbReference>
<dbReference type="NCBIfam" id="TIGR00640">
    <property type="entry name" value="acid_CoA_mut_C"/>
    <property type="match status" value="1"/>
</dbReference>
<keyword evidence="10" id="KW-0170">Cobalt</keyword>
<gene>
    <name evidence="13" type="ORF">MLIT_11420</name>
</gene>
<dbReference type="InterPro" id="IPR016176">
    <property type="entry name" value="Cbl-dep_enz_cat"/>
</dbReference>
<dbReference type="PANTHER" id="PTHR48101:SF4">
    <property type="entry name" value="METHYLMALONYL-COA MUTASE, MITOCHONDRIAL"/>
    <property type="match status" value="1"/>
</dbReference>
<dbReference type="InterPro" id="IPR006098">
    <property type="entry name" value="MMCoA_mutase_a_cat"/>
</dbReference>
<keyword evidence="9" id="KW-0413">Isomerase</keyword>
<dbReference type="FunFam" id="3.20.20.240:FF:000001">
    <property type="entry name" value="Probable methylmalonyl-coa mutase"/>
    <property type="match status" value="1"/>
</dbReference>
<comment type="catalytic activity">
    <reaction evidence="1">
        <text>(R)-methylmalonyl-CoA = succinyl-CoA</text>
        <dbReference type="Rhea" id="RHEA:22888"/>
        <dbReference type="ChEBI" id="CHEBI:57292"/>
        <dbReference type="ChEBI" id="CHEBI:57326"/>
        <dbReference type="EC" id="5.4.99.2"/>
    </reaction>
</comment>
<comment type="function">
    <text evidence="3">Catalyzes the isomerization of succinyl-CoA to methylmalonyl-CoA during synthesis of propionate from tricarboxylic acid-cycle intermediates.</text>
</comment>
<dbReference type="Gene3D" id="3.40.50.280">
    <property type="entry name" value="Cobalamin-binding domain"/>
    <property type="match status" value="1"/>
</dbReference>
<evidence type="ECO:0000256" key="7">
    <source>
        <dbReference type="ARBA" id="ARBA00022628"/>
    </source>
</evidence>
<evidence type="ECO:0000256" key="2">
    <source>
        <dbReference type="ARBA" id="ARBA00001922"/>
    </source>
</evidence>
<dbReference type="EC" id="5.4.99.2" evidence="6"/>
<dbReference type="GO" id="GO:0005737">
    <property type="term" value="C:cytoplasm"/>
    <property type="evidence" value="ECO:0007669"/>
    <property type="project" value="TreeGrafter"/>
</dbReference>
<dbReference type="PROSITE" id="PS00544">
    <property type="entry name" value="METMALONYL_COA_MUTASE"/>
    <property type="match status" value="1"/>
</dbReference>